<evidence type="ECO:0000256" key="1">
    <source>
        <dbReference type="ARBA" id="ARBA00009249"/>
    </source>
</evidence>
<feature type="domain" description="Lipoyl-binding" evidence="4">
    <location>
        <begin position="26"/>
        <end position="108"/>
    </location>
</feature>
<feature type="modified residue" description="N6-lipoyllysine" evidence="3">
    <location>
        <position position="67"/>
    </location>
</feature>
<evidence type="ECO:0000313" key="5">
    <source>
        <dbReference type="EMBL" id="GAC84310.1"/>
    </source>
</evidence>
<dbReference type="Gene3D" id="2.40.50.100">
    <property type="match status" value="1"/>
</dbReference>
<dbReference type="PROSITE" id="PS00189">
    <property type="entry name" value="LIPOYL"/>
    <property type="match status" value="1"/>
</dbReference>
<comment type="cofactor">
    <cofactor evidence="3">
        <name>(R)-lipoate</name>
        <dbReference type="ChEBI" id="CHEBI:83088"/>
    </cofactor>
    <text evidence="3">Binds 1 lipoyl cofactor covalently.</text>
</comment>
<evidence type="ECO:0000256" key="3">
    <source>
        <dbReference type="HAMAP-Rule" id="MF_00272"/>
    </source>
</evidence>
<dbReference type="EMBL" id="BAOQ01000021">
    <property type="protein sequence ID" value="GAC84310.1"/>
    <property type="molecule type" value="Genomic_DNA"/>
</dbReference>
<dbReference type="InterPro" id="IPR033753">
    <property type="entry name" value="GCV_H/Fam206"/>
</dbReference>
<proteinExistence type="inferred from homology"/>
<dbReference type="RefSeq" id="WP_006900544.1">
    <property type="nucleotide sequence ID" value="NZ_BAOQ01000021.1"/>
</dbReference>
<sequence length="134" mass="14136">MTDSKVPDTLRYTAEHEWIEKIGPTTVRVGITDFAQDALGDVVFVQLPDTGAEVTSGESFAEVESTKSVSDIYGPVAGTVSAVNDALDASPELVNSDPYGEGWLVEIEVSDEASLDEQLGAVLDAAGYRAVIEG</sequence>
<keyword evidence="6" id="KW-1185">Reference proteome</keyword>
<comment type="caution">
    <text evidence="5">The sequence shown here is derived from an EMBL/GenBank/DDBJ whole genome shotgun (WGS) entry which is preliminary data.</text>
</comment>
<dbReference type="Proteomes" id="UP000035021">
    <property type="component" value="Unassembled WGS sequence"/>
</dbReference>
<organism evidence="5 6">
    <name type="scientific">Gordonia paraffinivorans NBRC 108238</name>
    <dbReference type="NCBI Taxonomy" id="1223543"/>
    <lineage>
        <taxon>Bacteria</taxon>
        <taxon>Bacillati</taxon>
        <taxon>Actinomycetota</taxon>
        <taxon>Actinomycetes</taxon>
        <taxon>Mycobacteriales</taxon>
        <taxon>Gordoniaceae</taxon>
        <taxon>Gordonia</taxon>
    </lineage>
</organism>
<dbReference type="SUPFAM" id="SSF51230">
    <property type="entry name" value="Single hybrid motif"/>
    <property type="match status" value="1"/>
</dbReference>
<dbReference type="Pfam" id="PF01597">
    <property type="entry name" value="GCV_H"/>
    <property type="match status" value="1"/>
</dbReference>
<name>A0ABQ0ILF8_9ACTN</name>
<accession>A0ABQ0ILF8</accession>
<evidence type="ECO:0000259" key="4">
    <source>
        <dbReference type="PROSITE" id="PS50968"/>
    </source>
</evidence>
<dbReference type="HAMAP" id="MF_00272">
    <property type="entry name" value="GcvH"/>
    <property type="match status" value="1"/>
</dbReference>
<dbReference type="NCBIfam" id="NF002270">
    <property type="entry name" value="PRK01202.1"/>
    <property type="match status" value="1"/>
</dbReference>
<evidence type="ECO:0000313" key="6">
    <source>
        <dbReference type="Proteomes" id="UP000035021"/>
    </source>
</evidence>
<dbReference type="InterPro" id="IPR003016">
    <property type="entry name" value="2-oxoA_DH_lipoyl-BS"/>
</dbReference>
<comment type="subunit">
    <text evidence="3">The glycine cleavage system is composed of four proteins: P, T, L and H.</text>
</comment>
<comment type="similarity">
    <text evidence="1 3">Belongs to the GcvH family.</text>
</comment>
<dbReference type="InterPro" id="IPR002930">
    <property type="entry name" value="GCV_H"/>
</dbReference>
<dbReference type="PANTHER" id="PTHR11715:SF3">
    <property type="entry name" value="GLYCINE CLEAVAGE SYSTEM H PROTEIN-RELATED"/>
    <property type="match status" value="1"/>
</dbReference>
<dbReference type="InterPro" id="IPR017453">
    <property type="entry name" value="GCV_H_sub"/>
</dbReference>
<protein>
    <recommendedName>
        <fullName evidence="3">Glycine cleavage system H protein</fullName>
    </recommendedName>
</protein>
<keyword evidence="2 3" id="KW-0450">Lipoyl</keyword>
<gene>
    <name evidence="3 5" type="primary">gcvH</name>
    <name evidence="5" type="ORF">GP2_021_00280</name>
</gene>
<evidence type="ECO:0000256" key="2">
    <source>
        <dbReference type="ARBA" id="ARBA00022823"/>
    </source>
</evidence>
<dbReference type="CDD" id="cd06848">
    <property type="entry name" value="GCS_H"/>
    <property type="match status" value="1"/>
</dbReference>
<reference evidence="5 6" key="1">
    <citation type="submission" date="2013-02" db="EMBL/GenBank/DDBJ databases">
        <title>Whole genome shotgun sequence of Gordonia paraffinivorans NBRC 108238.</title>
        <authorList>
            <person name="Isaki-Nakamura S."/>
            <person name="Hosoyama A."/>
            <person name="Tsuchikane K."/>
            <person name="Ando Y."/>
            <person name="Baba S."/>
            <person name="Ohji S."/>
            <person name="Hamada M."/>
            <person name="Tamura T."/>
            <person name="Yamazoe A."/>
            <person name="Yamazaki S."/>
            <person name="Fujita N."/>
        </authorList>
    </citation>
    <scope>NUCLEOTIDE SEQUENCE [LARGE SCALE GENOMIC DNA]</scope>
    <source>
        <strain evidence="5 6">NBRC 108238</strain>
    </source>
</reference>
<comment type="function">
    <text evidence="3">The glycine cleavage system catalyzes the degradation of glycine. The H protein shuttles the methylamine group of glycine from the P protein to the T protein.</text>
</comment>
<dbReference type="PROSITE" id="PS50968">
    <property type="entry name" value="BIOTINYL_LIPOYL"/>
    <property type="match status" value="1"/>
</dbReference>
<dbReference type="InterPro" id="IPR011053">
    <property type="entry name" value="Single_hybrid_motif"/>
</dbReference>
<dbReference type="NCBIfam" id="TIGR00527">
    <property type="entry name" value="gcvH"/>
    <property type="match status" value="1"/>
</dbReference>
<dbReference type="InterPro" id="IPR000089">
    <property type="entry name" value="Biotin_lipoyl"/>
</dbReference>
<dbReference type="PANTHER" id="PTHR11715">
    <property type="entry name" value="GLYCINE CLEAVAGE SYSTEM H PROTEIN"/>
    <property type="match status" value="1"/>
</dbReference>